<evidence type="ECO:0000313" key="1">
    <source>
        <dbReference type="EMBL" id="VFK64300.1"/>
    </source>
</evidence>
<evidence type="ECO:0008006" key="3">
    <source>
        <dbReference type="Google" id="ProtNLM"/>
    </source>
</evidence>
<name>A0A451AE29_9GAMM</name>
<dbReference type="EMBL" id="CAADGD010000048">
    <property type="protein sequence ID" value="VFK71056.1"/>
    <property type="molecule type" value="Genomic_DNA"/>
</dbReference>
<proteinExistence type="predicted"/>
<evidence type="ECO:0000313" key="2">
    <source>
        <dbReference type="EMBL" id="VFK71056.1"/>
    </source>
</evidence>
<organism evidence="1">
    <name type="scientific">Candidatus Kentrum sp. UNK</name>
    <dbReference type="NCBI Taxonomy" id="2126344"/>
    <lineage>
        <taxon>Bacteria</taxon>
        <taxon>Pseudomonadati</taxon>
        <taxon>Pseudomonadota</taxon>
        <taxon>Gammaproteobacteria</taxon>
        <taxon>Candidatus Kentrum</taxon>
    </lineage>
</organism>
<dbReference type="AlphaFoldDB" id="A0A451AE29"/>
<dbReference type="EMBL" id="CAADFZ010000044">
    <property type="protein sequence ID" value="VFK64300.1"/>
    <property type="molecule type" value="Genomic_DNA"/>
</dbReference>
<gene>
    <name evidence="1" type="ORF">BECKUNK1418G_GA0071005_104420</name>
    <name evidence="2" type="ORF">BECKUNK1418H_GA0071006_104820</name>
</gene>
<protein>
    <recommendedName>
        <fullName evidence="3">Histidine kinase-, DNA gyrase B-, and HSP90-like ATPase</fullName>
    </recommendedName>
</protein>
<sequence length="291" mass="32809">MQVEGKIRAAMVIHSPHVHYFTAFHTKLMEDAAQRLLPLLTAALRETRARSAFTAAVMHEVKNDSHTALMVLDIVQESIDQGEEIKGMAENLIEIRHHLEGLNALGQDSLDIFRTGAKGDAQEWKDDERDITTTLGNLLKNATMGWRILYEDTKFKSDLPEELVKCKVRILRILDFKRVLRVLLHNAFRHGQDWVRMEAEMQGDSNVNQRLKLTIRNKAYGEVISGLRQTFGSAMDNPGASPLTRGRLGLAVARQLTLEAKASLSELQYKKQDGNWGQATITLSWPVDIVS</sequence>
<reference evidence="1" key="1">
    <citation type="submission" date="2019-02" db="EMBL/GenBank/DDBJ databases">
        <authorList>
            <person name="Gruber-Vodicka R. H."/>
            <person name="Seah K. B. B."/>
        </authorList>
    </citation>
    <scope>NUCLEOTIDE SEQUENCE</scope>
    <source>
        <strain evidence="2">BECK_BY19</strain>
        <strain evidence="1">BECK_BY8</strain>
    </source>
</reference>
<accession>A0A451AE29</accession>